<evidence type="ECO:0000313" key="3">
    <source>
        <dbReference type="EMBL" id="KAG0556536.1"/>
    </source>
</evidence>
<dbReference type="PANTHER" id="PTHR43762">
    <property type="entry name" value="L-GULONOLACTONE OXIDASE"/>
    <property type="match status" value="1"/>
</dbReference>
<dbReference type="Gene3D" id="3.30.70.2520">
    <property type="match status" value="1"/>
</dbReference>
<dbReference type="InterPro" id="IPR016166">
    <property type="entry name" value="FAD-bd_PCMH"/>
</dbReference>
<dbReference type="InterPro" id="IPR016169">
    <property type="entry name" value="FAD-bd_PCMH_sub2"/>
</dbReference>
<accession>A0A8T0GAZ8</accession>
<feature type="domain" description="FAD-binding PCMH-type" evidence="2">
    <location>
        <begin position="55"/>
        <end position="257"/>
    </location>
</feature>
<dbReference type="InterPro" id="IPR006094">
    <property type="entry name" value="Oxid_FAD_bind_N"/>
</dbReference>
<organism evidence="3 4">
    <name type="scientific">Ceratodon purpureus</name>
    <name type="common">Fire moss</name>
    <name type="synonym">Dicranum purpureum</name>
    <dbReference type="NCBI Taxonomy" id="3225"/>
    <lineage>
        <taxon>Eukaryota</taxon>
        <taxon>Viridiplantae</taxon>
        <taxon>Streptophyta</taxon>
        <taxon>Embryophyta</taxon>
        <taxon>Bryophyta</taxon>
        <taxon>Bryophytina</taxon>
        <taxon>Bryopsida</taxon>
        <taxon>Dicranidae</taxon>
        <taxon>Pseudoditrichales</taxon>
        <taxon>Ditrichaceae</taxon>
        <taxon>Ceratodon</taxon>
    </lineage>
</organism>
<dbReference type="GO" id="GO:0071949">
    <property type="term" value="F:FAD binding"/>
    <property type="evidence" value="ECO:0007669"/>
    <property type="project" value="InterPro"/>
</dbReference>
<comment type="caution">
    <text evidence="3">The sequence shown here is derived from an EMBL/GenBank/DDBJ whole genome shotgun (WGS) entry which is preliminary data.</text>
</comment>
<protein>
    <recommendedName>
        <fullName evidence="2">FAD-binding PCMH-type domain-containing protein</fullName>
    </recommendedName>
</protein>
<dbReference type="Pfam" id="PF01565">
    <property type="entry name" value="FAD_binding_4"/>
    <property type="match status" value="1"/>
</dbReference>
<evidence type="ECO:0000259" key="2">
    <source>
        <dbReference type="PROSITE" id="PS51387"/>
    </source>
</evidence>
<gene>
    <name evidence="3" type="ORF">KC19_11G060700</name>
</gene>
<dbReference type="EMBL" id="CM026432">
    <property type="protein sequence ID" value="KAG0556536.1"/>
    <property type="molecule type" value="Genomic_DNA"/>
</dbReference>
<dbReference type="Gene3D" id="3.30.465.10">
    <property type="match status" value="1"/>
</dbReference>
<reference evidence="3 4" key="1">
    <citation type="submission" date="2020-06" db="EMBL/GenBank/DDBJ databases">
        <title>WGS assembly of Ceratodon purpureus strain R40.</title>
        <authorList>
            <person name="Carey S.B."/>
            <person name="Jenkins J."/>
            <person name="Shu S."/>
            <person name="Lovell J.T."/>
            <person name="Sreedasyam A."/>
            <person name="Maumus F."/>
            <person name="Tiley G.P."/>
            <person name="Fernandez-Pozo N."/>
            <person name="Barry K."/>
            <person name="Chen C."/>
            <person name="Wang M."/>
            <person name="Lipzen A."/>
            <person name="Daum C."/>
            <person name="Saski C.A."/>
            <person name="Payton A.C."/>
            <person name="Mcbreen J.C."/>
            <person name="Conrad R.E."/>
            <person name="Kollar L.M."/>
            <person name="Olsson S."/>
            <person name="Huttunen S."/>
            <person name="Landis J.B."/>
            <person name="Wickett N.J."/>
            <person name="Johnson M.G."/>
            <person name="Rensing S.A."/>
            <person name="Grimwood J."/>
            <person name="Schmutz J."/>
            <person name="Mcdaniel S.F."/>
        </authorList>
    </citation>
    <scope>NUCLEOTIDE SEQUENCE [LARGE SCALE GENOMIC DNA]</scope>
    <source>
        <strain evidence="3 4">R40</strain>
    </source>
</reference>
<dbReference type="SUPFAM" id="SSF56176">
    <property type="entry name" value="FAD-binding/transporter-associated domain-like"/>
    <property type="match status" value="1"/>
</dbReference>
<dbReference type="PANTHER" id="PTHR43762:SF7">
    <property type="entry name" value="FAD-BINDING PCMH-TYPE DOMAIN-CONTAINING PROTEIN"/>
    <property type="match status" value="1"/>
</dbReference>
<name>A0A8T0GAZ8_CERPU</name>
<sequence>MESTMVLLVMFCATMLASCNGEGLLRDSRYAEGGVSEAFSHGDSDTTMYSGDNYLKCNSDHHIAPRSTEEVSELIKRHTSGGNKPVKIRATRHGFHSSAGFVCAGARDSSKKEYRVEIETGSSAKQTTSITMLLHLMNRVVDVDKERCRLTVGAGMTLQELAKAMEAAGMSTPAGTFSIYANLTVGGIIMASAHGSGFRTVGSLGDLVTKVKWVNAKGEIIVSDLETEQGGNEGRALLGGLGLLGVATEFTLQLRPNSRTIVETRTRLNDTNIVADVKRVLELETPHVIAFWRPDFGTYKLVLWTQVDDNNQNDPKTPMFYPNGSINYLFQVNEQFSIAWSELMRSWEEDRLDESDTADTLNADVCALSEMIYDGAPMFQDADGTPIEHGTIPTNHAMVSEDCSPTCFFNVHHMGVFAEDTEFAIKVSQLEDWVRDVKTIIRAELDEVEARLGARYGAGKVKRCMPPGYFWLRFGKPNQNLLSTGTGSEDVVFVQWTHLTSALIPNMLAKHSSAAETLEQLTLCKYKGRPHWGKNHERIFRHPDCKVRDNFPAENIDQVLAMQQLHDPAKIFQPDLFEHLLERSGPEYSELCTPHFWCYCGDDSHCPPGHACRSSATFPEYKVCRLVEREAHHQQDHAEL</sequence>
<keyword evidence="1" id="KW-0732">Signal</keyword>
<evidence type="ECO:0000313" key="4">
    <source>
        <dbReference type="Proteomes" id="UP000822688"/>
    </source>
</evidence>
<dbReference type="Proteomes" id="UP000822688">
    <property type="component" value="Chromosome 11"/>
</dbReference>
<dbReference type="AlphaFoldDB" id="A0A8T0GAZ8"/>
<dbReference type="PROSITE" id="PS51387">
    <property type="entry name" value="FAD_PCMH"/>
    <property type="match status" value="1"/>
</dbReference>
<dbReference type="InterPro" id="IPR036318">
    <property type="entry name" value="FAD-bd_PCMH-like_sf"/>
</dbReference>
<proteinExistence type="predicted"/>
<feature type="chain" id="PRO_5036274448" description="FAD-binding PCMH-type domain-containing protein" evidence="1">
    <location>
        <begin position="22"/>
        <end position="640"/>
    </location>
</feature>
<dbReference type="GO" id="GO:0016899">
    <property type="term" value="F:oxidoreductase activity, acting on the CH-OH group of donors, oxygen as acceptor"/>
    <property type="evidence" value="ECO:0007669"/>
    <property type="project" value="InterPro"/>
</dbReference>
<dbReference type="EMBL" id="CM026432">
    <property type="protein sequence ID" value="KAG0556535.1"/>
    <property type="molecule type" value="Genomic_DNA"/>
</dbReference>
<dbReference type="EMBL" id="CM026432">
    <property type="protein sequence ID" value="KAG0556534.1"/>
    <property type="molecule type" value="Genomic_DNA"/>
</dbReference>
<feature type="signal peptide" evidence="1">
    <location>
        <begin position="1"/>
        <end position="21"/>
    </location>
</feature>
<keyword evidence="4" id="KW-1185">Reference proteome</keyword>
<evidence type="ECO:0000256" key="1">
    <source>
        <dbReference type="SAM" id="SignalP"/>
    </source>
</evidence>
<dbReference type="InterPro" id="IPR010031">
    <property type="entry name" value="FAD_lactone_oxidase-like"/>
</dbReference>